<organism evidence="1 2">
    <name type="scientific">Barrientosiimonas humi</name>
    <dbReference type="NCBI Taxonomy" id="999931"/>
    <lineage>
        <taxon>Bacteria</taxon>
        <taxon>Bacillati</taxon>
        <taxon>Actinomycetota</taxon>
        <taxon>Actinomycetes</taxon>
        <taxon>Micrococcales</taxon>
        <taxon>Dermacoccaceae</taxon>
        <taxon>Barrientosiimonas</taxon>
    </lineage>
</organism>
<sequence>MNAPTCAVKDCALPRRTSAAIYCMTHDRAYWINGHPLDLGGLTATDRMRLRA</sequence>
<comment type="caution">
    <text evidence="1">The sequence shown here is derived from an EMBL/GenBank/DDBJ whole genome shotgun (WGS) entry which is preliminary data.</text>
</comment>
<dbReference type="AlphaFoldDB" id="A0A542XDF4"/>
<proteinExistence type="predicted"/>
<dbReference type="EMBL" id="VFOK01000001">
    <property type="protein sequence ID" value="TQL33824.1"/>
    <property type="molecule type" value="Genomic_DNA"/>
</dbReference>
<reference evidence="1 2" key="1">
    <citation type="submission" date="2019-06" db="EMBL/GenBank/DDBJ databases">
        <title>Sequencing the genomes of 1000 actinobacteria strains.</title>
        <authorList>
            <person name="Klenk H.-P."/>
        </authorList>
    </citation>
    <scope>NUCLEOTIDE SEQUENCE [LARGE SCALE GENOMIC DNA]</scope>
    <source>
        <strain evidence="1 2">DSM 24617</strain>
    </source>
</reference>
<name>A0A542XDF4_9MICO</name>
<dbReference type="Proteomes" id="UP000318336">
    <property type="component" value="Unassembled WGS sequence"/>
</dbReference>
<dbReference type="RefSeq" id="WP_170206838.1">
    <property type="nucleotide sequence ID" value="NZ_CAJTBP010000001.1"/>
</dbReference>
<keyword evidence="2" id="KW-1185">Reference proteome</keyword>
<accession>A0A542XDF4</accession>
<evidence type="ECO:0000313" key="1">
    <source>
        <dbReference type="EMBL" id="TQL33824.1"/>
    </source>
</evidence>
<evidence type="ECO:0000313" key="2">
    <source>
        <dbReference type="Proteomes" id="UP000318336"/>
    </source>
</evidence>
<protein>
    <submittedName>
        <fullName evidence="1">Uncharacterized protein</fullName>
    </submittedName>
</protein>
<gene>
    <name evidence="1" type="ORF">FB554_1977</name>
</gene>